<name>A0A0G1EJ98_9BACT</name>
<evidence type="ECO:0000313" key="1">
    <source>
        <dbReference type="EMBL" id="KKS83096.1"/>
    </source>
</evidence>
<dbReference type="EMBL" id="LCFA01000001">
    <property type="protein sequence ID" value="KKS83096.1"/>
    <property type="molecule type" value="Genomic_DNA"/>
</dbReference>
<organism evidence="1 2">
    <name type="scientific">Candidatus Wolfebacteria bacterium GW2011_GWC1_43_10</name>
    <dbReference type="NCBI Taxonomy" id="1619011"/>
    <lineage>
        <taxon>Bacteria</taxon>
        <taxon>Candidatus Wolfeibacteriota</taxon>
    </lineage>
</organism>
<proteinExistence type="predicted"/>
<dbReference type="InterPro" id="IPR015943">
    <property type="entry name" value="WD40/YVTN_repeat-like_dom_sf"/>
</dbReference>
<evidence type="ECO:0000313" key="2">
    <source>
        <dbReference type="Proteomes" id="UP000034810"/>
    </source>
</evidence>
<dbReference type="AlphaFoldDB" id="A0A0G1EJ98"/>
<reference evidence="1 2" key="1">
    <citation type="journal article" date="2015" name="Nature">
        <title>rRNA introns, odd ribosomes, and small enigmatic genomes across a large radiation of phyla.</title>
        <authorList>
            <person name="Brown C.T."/>
            <person name="Hug L.A."/>
            <person name="Thomas B.C."/>
            <person name="Sharon I."/>
            <person name="Castelle C.J."/>
            <person name="Singh A."/>
            <person name="Wilkins M.J."/>
            <person name="Williams K.H."/>
            <person name="Banfield J.F."/>
        </authorList>
    </citation>
    <scope>NUCLEOTIDE SEQUENCE [LARGE SCALE GENOMIC DNA]</scope>
</reference>
<dbReference type="Gene3D" id="2.130.10.10">
    <property type="entry name" value="YVTN repeat-like/Quinoprotein amine dehydrogenase"/>
    <property type="match status" value="1"/>
</dbReference>
<comment type="caution">
    <text evidence="1">The sequence shown here is derived from an EMBL/GenBank/DDBJ whole genome shotgun (WGS) entry which is preliminary data.</text>
</comment>
<accession>A0A0G1EJ98</accession>
<sequence length="351" mass="39309">MDKVIVFFLIIVAVVGIYLGLTTGGQSLGLLGDSSPLFASASAMVETDWTESVGEFLISFDNFKNFHRAILEPNLSIKVFDMDGVFPGNLIYAATDRGLFLSRDGGLTWDHFISSNNEINSGSIVFRVIPASASGEDYFISVFKDNRGVVYRTYDYFFHLEKLMDFDDEAAYDLYRSGNYLYLAISNGQLIRFNLETKEAKVVNAFSSPVVKIYRSINGYFFLLFKSGTVARSADLEGEFKKINLPGGTLFSSPGAKRLDLDQVGNLYLLNRDGLFVSHDDGKSFVPFKHLPVQEKKLDAFAAYGRKIYVVVKNKIYTSSDGGENWKIDDLPNQFQVSSFYFAGERVILSR</sequence>
<evidence type="ECO:0008006" key="3">
    <source>
        <dbReference type="Google" id="ProtNLM"/>
    </source>
</evidence>
<protein>
    <recommendedName>
        <fullName evidence="3">Photosynthesis system II assembly factor Ycf48/Hcf136-like domain-containing protein</fullName>
    </recommendedName>
</protein>
<dbReference type="Proteomes" id="UP000034810">
    <property type="component" value="Unassembled WGS sequence"/>
</dbReference>
<dbReference type="SUPFAM" id="SSF110296">
    <property type="entry name" value="Oligoxyloglucan reducing end-specific cellobiohydrolase"/>
    <property type="match status" value="1"/>
</dbReference>
<gene>
    <name evidence="1" type="ORF">UV58_C0001G0023</name>
</gene>